<accession>A0A558DLC3</accession>
<dbReference type="Proteomes" id="UP000320011">
    <property type="component" value="Unassembled WGS sequence"/>
</dbReference>
<comment type="caution">
    <text evidence="1">The sequence shown here is derived from an EMBL/GenBank/DDBJ whole genome shotgun (WGS) entry which is preliminary data.</text>
</comment>
<reference evidence="1 2" key="1">
    <citation type="submission" date="2019-07" db="EMBL/GenBank/DDBJ databases">
        <authorList>
            <person name="Duangmal K."/>
            <person name="Teo W.F.A."/>
        </authorList>
    </citation>
    <scope>NUCLEOTIDE SEQUENCE [LARGE SCALE GENOMIC DNA]</scope>
    <source>
        <strain evidence="1 2">TBRC 6029</strain>
    </source>
</reference>
<gene>
    <name evidence="1" type="ORF">FNH05_02030</name>
</gene>
<organism evidence="1 2">
    <name type="scientific">Amycolatopsis rhizosphaerae</name>
    <dbReference type="NCBI Taxonomy" id="2053003"/>
    <lineage>
        <taxon>Bacteria</taxon>
        <taxon>Bacillati</taxon>
        <taxon>Actinomycetota</taxon>
        <taxon>Actinomycetes</taxon>
        <taxon>Pseudonocardiales</taxon>
        <taxon>Pseudonocardiaceae</taxon>
        <taxon>Amycolatopsis</taxon>
    </lineage>
</organism>
<dbReference type="RefSeq" id="WP_144585383.1">
    <property type="nucleotide sequence ID" value="NZ_VJWX01000009.1"/>
</dbReference>
<reference evidence="1 2" key="2">
    <citation type="submission" date="2019-08" db="EMBL/GenBank/DDBJ databases">
        <title>Amycolatopsis acidicola sp. nov., isolated from peat swamp forest soil.</title>
        <authorList>
            <person name="Srisuk N."/>
        </authorList>
    </citation>
    <scope>NUCLEOTIDE SEQUENCE [LARGE SCALE GENOMIC DNA]</scope>
    <source>
        <strain evidence="1 2">TBRC 6029</strain>
    </source>
</reference>
<sequence>MGQGCWTRWTRSISLADLEEPLGRWFAAFLFRDGIAAADADADADAATLVGAVAGLPIAIAALMARPSRWTCWTTCWTRCHPTCPQKMLSASCGLRPTPTCRGTAATGRQ</sequence>
<evidence type="ECO:0000313" key="2">
    <source>
        <dbReference type="Proteomes" id="UP000320011"/>
    </source>
</evidence>
<dbReference type="EMBL" id="VJWX01000009">
    <property type="protein sequence ID" value="TVT61803.1"/>
    <property type="molecule type" value="Genomic_DNA"/>
</dbReference>
<dbReference type="AlphaFoldDB" id="A0A558DLC3"/>
<name>A0A558DLC3_9PSEU</name>
<keyword evidence="2" id="KW-1185">Reference proteome</keyword>
<protein>
    <submittedName>
        <fullName evidence="1">Uncharacterized protein</fullName>
    </submittedName>
</protein>
<proteinExistence type="predicted"/>
<evidence type="ECO:0000313" key="1">
    <source>
        <dbReference type="EMBL" id="TVT61803.1"/>
    </source>
</evidence>